<evidence type="ECO:0000313" key="3">
    <source>
        <dbReference type="Proteomes" id="UP000190989"/>
    </source>
</evidence>
<accession>A0A1U6GRA2</accession>
<keyword evidence="1" id="KW-0732">Signal</keyword>
<evidence type="ECO:0000256" key="1">
    <source>
        <dbReference type="SAM" id="SignalP"/>
    </source>
</evidence>
<protein>
    <submittedName>
        <fullName evidence="2">Uncharacterized protein</fullName>
    </submittedName>
</protein>
<dbReference type="EMBL" id="FVZE01000001">
    <property type="protein sequence ID" value="SLJ86052.1"/>
    <property type="molecule type" value="Genomic_DNA"/>
</dbReference>
<gene>
    <name evidence="2" type="ORF">SAMN06295987_10148</name>
</gene>
<name>A0A1U6GRA2_9SPHN</name>
<keyword evidence="3" id="KW-1185">Reference proteome</keyword>
<feature type="signal peptide" evidence="1">
    <location>
        <begin position="1"/>
        <end position="24"/>
    </location>
</feature>
<feature type="chain" id="PRO_5012482344" evidence="1">
    <location>
        <begin position="25"/>
        <end position="264"/>
    </location>
</feature>
<dbReference type="Proteomes" id="UP000190989">
    <property type="component" value="Unassembled WGS sequence"/>
</dbReference>
<evidence type="ECO:0000313" key="2">
    <source>
        <dbReference type="EMBL" id="SLJ86052.1"/>
    </source>
</evidence>
<proteinExistence type="predicted"/>
<dbReference type="RefSeq" id="WP_139383873.1">
    <property type="nucleotide sequence ID" value="NZ_FVZE01000001.1"/>
</dbReference>
<sequence>MRLRSLTLLSATALSIGLCTSVNAETPIAGAQAGQIVGQNISGIWESYPDDTSDAEDAFIEFPVPGDGPRLKEPYATEWKEFRAKREAMLAAGTPLVDPSTLCLPEGMPGIMAAIFPLEILQTPGQVTVLAELFTQTRRIYLNRPMPALEDLNPSFYGFSSGRWEGDTLIVTTKGVKEDVRFFDIPHSLKMVITERIRLTGPDVMENVISIEDPETLLEPYVFTYEYKRDPDYEMAEYFCERDDALLKVNTDGTVQMKTGEDIP</sequence>
<dbReference type="AlphaFoldDB" id="A0A1U6GRA2"/>
<organism evidence="2 3">
    <name type="scientific">Novosphingobium mathurense</name>
    <dbReference type="NCBI Taxonomy" id="428990"/>
    <lineage>
        <taxon>Bacteria</taxon>
        <taxon>Pseudomonadati</taxon>
        <taxon>Pseudomonadota</taxon>
        <taxon>Alphaproteobacteria</taxon>
        <taxon>Sphingomonadales</taxon>
        <taxon>Sphingomonadaceae</taxon>
        <taxon>Novosphingobium</taxon>
    </lineage>
</organism>
<reference evidence="3" key="1">
    <citation type="submission" date="2017-02" db="EMBL/GenBank/DDBJ databases">
        <authorList>
            <person name="Varghese N."/>
            <person name="Submissions S."/>
        </authorList>
    </citation>
    <scope>NUCLEOTIDE SEQUENCE [LARGE SCALE GENOMIC DNA]</scope>
    <source>
        <strain evidence="3">SM117</strain>
    </source>
</reference>